<dbReference type="OrthoDB" id="6252479at2759"/>
<protein>
    <recommendedName>
        <fullName evidence="10">Cadherin domain-containing protein</fullName>
    </recommendedName>
</protein>
<keyword evidence="2" id="KW-0812">Transmembrane</keyword>
<comment type="subcellular location">
    <subcellularLocation>
        <location evidence="1">Membrane</location>
        <topology evidence="1">Single-pass membrane protein</topology>
    </subcellularLocation>
</comment>
<evidence type="ECO:0000256" key="5">
    <source>
        <dbReference type="ARBA" id="ARBA00022989"/>
    </source>
</evidence>
<feature type="domain" description="Cadherin" evidence="10">
    <location>
        <begin position="378"/>
        <end position="493"/>
    </location>
</feature>
<dbReference type="Proteomes" id="UP000728185">
    <property type="component" value="Unassembled WGS sequence"/>
</dbReference>
<dbReference type="InterPro" id="IPR015919">
    <property type="entry name" value="Cadherin-like_sf"/>
</dbReference>
<evidence type="ECO:0000256" key="4">
    <source>
        <dbReference type="ARBA" id="ARBA00022837"/>
    </source>
</evidence>
<dbReference type="SMART" id="SM00112">
    <property type="entry name" value="CA"/>
    <property type="match status" value="5"/>
</dbReference>
<dbReference type="PANTHER" id="PTHR24028:SF146">
    <property type="entry name" value="CADHERIN 96CB, ISOFORM D-RELATED"/>
    <property type="match status" value="1"/>
</dbReference>
<evidence type="ECO:0000259" key="10">
    <source>
        <dbReference type="PROSITE" id="PS50268"/>
    </source>
</evidence>
<keyword evidence="5" id="KW-1133">Transmembrane helix</keyword>
<keyword evidence="3" id="KW-0677">Repeat</keyword>
<keyword evidence="12" id="KW-1185">Reference proteome</keyword>
<feature type="region of interest" description="Disordered" evidence="9">
    <location>
        <begin position="277"/>
        <end position="296"/>
    </location>
</feature>
<reference evidence="11" key="1">
    <citation type="submission" date="2019-05" db="EMBL/GenBank/DDBJ databases">
        <title>Annotation for the trematode Fasciolopsis buski.</title>
        <authorList>
            <person name="Choi Y.-J."/>
        </authorList>
    </citation>
    <scope>NUCLEOTIDE SEQUENCE</scope>
    <source>
        <strain evidence="11">HT</strain>
        <tissue evidence="11">Whole worm</tissue>
    </source>
</reference>
<dbReference type="EMBL" id="LUCM01008410">
    <property type="protein sequence ID" value="KAA0188453.1"/>
    <property type="molecule type" value="Genomic_DNA"/>
</dbReference>
<name>A0A8E0VIZ4_9TREM</name>
<sequence>MEEQPQDTRIFDVNKELHSETSVYLNYSKFGIVANNPVISRFVHINPQTGILFSSRRIDRDMLCSMYKLCCSITETDVLGDTRSPVFHTFRRTADNCQFVFRVIYKVSAMEPQLSFGSGATISADMGRNFTYIPKDHSRSVNRTEYCTVVLSITDINDNVPRFLLPRESEKLLNPSSVSSSIRPLSFDPVSSIELSVSELADVGTCFKLPSAIDEDSTPYSIYEYRMDRVVPSDVISLERHKLNGTIPTDLAESEQMFSLVQSACDHPSWSEPLFSASKKDTRHPTDGPIIDSNGWNQRKIPAVQNGNVFLRLMNKLDRESRDEHWVKILALDGPSESMFVPQPAVSGNRQSGTFSRHTGTLLVRIHVLDENDNDPQVHPRMEFQVHESARIGTVIGAISATDHDLGDFGRVSYRLELNTHRSADSLPFAINQNSGAITVSRTLDADRMPENSQRRYQFRVICTDSAPAGQQRSAITEVTVQLINVNDETPQIKVIDLHSRSNPPRPAVLENQAPGQLVAFVIASDADSGLHGTITCHVSNDKFQLEIINSGISDSSHPSTYRIPVSPETNPSVGLVMDSLLPPGSSAVNELEFQLITRVSLDREQSPIEHVEIVCIDQDLVATDVRTGRASFKVLVLDENDNDPRFTTDKIHLRILENSPVNQMIAVLNATDADQSGALVTSETNWHGMTYLPTDHEYPSLTTGSATRLTYALDPEGEKYFRLDAHTGALYSRVQFDRELTDHLEVNVTAFDGGQPPRNVTARVHLTILDENDNSPQFERELYEVDLLENIPAGQVVATVHATDRDSGLNAEVVYQMEDLLVS</sequence>
<accession>A0A8E0VIZ4</accession>
<evidence type="ECO:0000256" key="6">
    <source>
        <dbReference type="ARBA" id="ARBA00023136"/>
    </source>
</evidence>
<keyword evidence="6" id="KW-0472">Membrane</keyword>
<evidence type="ECO:0000313" key="12">
    <source>
        <dbReference type="Proteomes" id="UP000728185"/>
    </source>
</evidence>
<evidence type="ECO:0000256" key="7">
    <source>
        <dbReference type="ARBA" id="ARBA00023180"/>
    </source>
</evidence>
<dbReference type="Pfam" id="PF00028">
    <property type="entry name" value="Cadherin"/>
    <property type="match status" value="2"/>
</dbReference>
<gene>
    <name evidence="11" type="ORF">FBUS_03877</name>
</gene>
<dbReference type="GO" id="GO:0005509">
    <property type="term" value="F:calcium ion binding"/>
    <property type="evidence" value="ECO:0007669"/>
    <property type="project" value="UniProtKB-UniRule"/>
</dbReference>
<dbReference type="GO" id="GO:0005886">
    <property type="term" value="C:plasma membrane"/>
    <property type="evidence" value="ECO:0007669"/>
    <property type="project" value="InterPro"/>
</dbReference>
<dbReference type="InterPro" id="IPR050174">
    <property type="entry name" value="Protocadherin/Cadherin-CA"/>
</dbReference>
<dbReference type="CDD" id="cd11304">
    <property type="entry name" value="Cadherin_repeat"/>
    <property type="match status" value="5"/>
</dbReference>
<keyword evidence="7" id="KW-0325">Glycoprotein</keyword>
<dbReference type="Gene3D" id="2.60.40.60">
    <property type="entry name" value="Cadherins"/>
    <property type="match status" value="6"/>
</dbReference>
<feature type="domain" description="Cadherin" evidence="10">
    <location>
        <begin position="501"/>
        <end position="647"/>
    </location>
</feature>
<dbReference type="AlphaFoldDB" id="A0A8E0VIZ4"/>
<dbReference type="PRINTS" id="PR00205">
    <property type="entry name" value="CADHERIN"/>
</dbReference>
<dbReference type="PROSITE" id="PS00232">
    <property type="entry name" value="CADHERIN_1"/>
    <property type="match status" value="4"/>
</dbReference>
<evidence type="ECO:0000256" key="1">
    <source>
        <dbReference type="ARBA" id="ARBA00004167"/>
    </source>
</evidence>
<dbReference type="PANTHER" id="PTHR24028">
    <property type="entry name" value="CADHERIN-87A"/>
    <property type="match status" value="1"/>
</dbReference>
<dbReference type="InterPro" id="IPR020894">
    <property type="entry name" value="Cadherin_CS"/>
</dbReference>
<proteinExistence type="predicted"/>
<evidence type="ECO:0000313" key="11">
    <source>
        <dbReference type="EMBL" id="KAA0188453.1"/>
    </source>
</evidence>
<dbReference type="GO" id="GO:0007156">
    <property type="term" value="P:homophilic cell adhesion via plasma membrane adhesion molecules"/>
    <property type="evidence" value="ECO:0007669"/>
    <property type="project" value="InterPro"/>
</dbReference>
<dbReference type="SUPFAM" id="SSF49313">
    <property type="entry name" value="Cadherin-like"/>
    <property type="match status" value="5"/>
</dbReference>
<dbReference type="InterPro" id="IPR002126">
    <property type="entry name" value="Cadherin-like_dom"/>
</dbReference>
<organism evidence="11 12">
    <name type="scientific">Fasciolopsis buskii</name>
    <dbReference type="NCBI Taxonomy" id="27845"/>
    <lineage>
        <taxon>Eukaryota</taxon>
        <taxon>Metazoa</taxon>
        <taxon>Spiralia</taxon>
        <taxon>Lophotrochozoa</taxon>
        <taxon>Platyhelminthes</taxon>
        <taxon>Trematoda</taxon>
        <taxon>Digenea</taxon>
        <taxon>Plagiorchiida</taxon>
        <taxon>Echinostomata</taxon>
        <taxon>Echinostomatoidea</taxon>
        <taxon>Fasciolidae</taxon>
        <taxon>Fasciolopsis</taxon>
    </lineage>
</organism>
<comment type="caution">
    <text evidence="11">The sequence shown here is derived from an EMBL/GenBank/DDBJ whole genome shotgun (WGS) entry which is preliminary data.</text>
</comment>
<keyword evidence="4 8" id="KW-0106">Calcium</keyword>
<feature type="domain" description="Cadherin" evidence="10">
    <location>
        <begin position="29"/>
        <end position="163"/>
    </location>
</feature>
<evidence type="ECO:0000256" key="9">
    <source>
        <dbReference type="SAM" id="MobiDB-lite"/>
    </source>
</evidence>
<feature type="domain" description="Cadherin" evidence="10">
    <location>
        <begin position="648"/>
        <end position="779"/>
    </location>
</feature>
<evidence type="ECO:0000256" key="2">
    <source>
        <dbReference type="ARBA" id="ARBA00022692"/>
    </source>
</evidence>
<evidence type="ECO:0000256" key="8">
    <source>
        <dbReference type="PROSITE-ProRule" id="PRU00043"/>
    </source>
</evidence>
<evidence type="ECO:0000256" key="3">
    <source>
        <dbReference type="ARBA" id="ARBA00022737"/>
    </source>
</evidence>
<feature type="domain" description="Cadherin" evidence="10">
    <location>
        <begin position="189"/>
        <end position="378"/>
    </location>
</feature>
<dbReference type="PROSITE" id="PS50268">
    <property type="entry name" value="CADHERIN_2"/>
    <property type="match status" value="5"/>
</dbReference>